<accession>A0A5J4QVH9</accession>
<protein>
    <recommendedName>
        <fullName evidence="3">Protein kinase domain-containing protein</fullName>
    </recommendedName>
</protein>
<name>A0A5J4QVH9_9EUKA</name>
<evidence type="ECO:0008006" key="3">
    <source>
        <dbReference type="Google" id="ProtNLM"/>
    </source>
</evidence>
<dbReference type="Gene3D" id="1.10.510.10">
    <property type="entry name" value="Transferase(Phosphotransferase) domain 1"/>
    <property type="match status" value="1"/>
</dbReference>
<proteinExistence type="predicted"/>
<organism evidence="1 2">
    <name type="scientific">Streblomastix strix</name>
    <dbReference type="NCBI Taxonomy" id="222440"/>
    <lineage>
        <taxon>Eukaryota</taxon>
        <taxon>Metamonada</taxon>
        <taxon>Preaxostyla</taxon>
        <taxon>Oxymonadida</taxon>
        <taxon>Streblomastigidae</taxon>
        <taxon>Streblomastix</taxon>
    </lineage>
</organism>
<comment type="caution">
    <text evidence="1">The sequence shown here is derived from an EMBL/GenBank/DDBJ whole genome shotgun (WGS) entry which is preliminary data.</text>
</comment>
<dbReference type="InterPro" id="IPR011009">
    <property type="entry name" value="Kinase-like_dom_sf"/>
</dbReference>
<feature type="non-terminal residue" evidence="1">
    <location>
        <position position="1"/>
    </location>
</feature>
<gene>
    <name evidence="1" type="ORF">EZS28_054079</name>
</gene>
<evidence type="ECO:0000313" key="2">
    <source>
        <dbReference type="Proteomes" id="UP000324800"/>
    </source>
</evidence>
<dbReference type="SUPFAM" id="SSF56112">
    <property type="entry name" value="Protein kinase-like (PK-like)"/>
    <property type="match status" value="1"/>
</dbReference>
<dbReference type="EMBL" id="SNRW01044143">
    <property type="protein sequence ID" value="KAA6325345.1"/>
    <property type="molecule type" value="Genomic_DNA"/>
</dbReference>
<feature type="non-terminal residue" evidence="1">
    <location>
        <position position="199"/>
    </location>
</feature>
<reference evidence="1 2" key="1">
    <citation type="submission" date="2019-03" db="EMBL/GenBank/DDBJ databases">
        <title>Single cell metagenomics reveals metabolic interactions within the superorganism composed of flagellate Streblomastix strix and complex community of Bacteroidetes bacteria on its surface.</title>
        <authorList>
            <person name="Treitli S.C."/>
            <person name="Kolisko M."/>
            <person name="Husnik F."/>
            <person name="Keeling P."/>
            <person name="Hampl V."/>
        </authorList>
    </citation>
    <scope>NUCLEOTIDE SEQUENCE [LARGE SCALE GENOMIC DNA]</scope>
    <source>
        <strain evidence="1">ST1C</strain>
    </source>
</reference>
<dbReference type="Proteomes" id="UP000324800">
    <property type="component" value="Unassembled WGS sequence"/>
</dbReference>
<evidence type="ECO:0000313" key="1">
    <source>
        <dbReference type="EMBL" id="KAA6325345.1"/>
    </source>
</evidence>
<dbReference type="AlphaFoldDB" id="A0A5J4QVH9"/>
<sequence length="199" mass="22772">PEEKIPDEEKEKIEKAQDLHSLGAVMFELAELGKLPDELSKLNSGSKSTSPDSYKFKRLPNGEAKQLILYLLTQKRPNTEELLSQPEIQERIKQWKTIPTNSISSLLSIKPQYSIYRIYLAQLLIEIAGASTEVKLAVAQRDEFIELTNILIWSRQQSKDYARPLQEWVCEVVDSLIDKNKEAVEIGFETDIVLELQTL</sequence>